<dbReference type="Proteomes" id="UP000294558">
    <property type="component" value="Unassembled WGS sequence"/>
</dbReference>
<sequence length="76" mass="8158">MVGLGTQDSAEEAVEFVEMTGTTSFPMYWDETFQTWTAFGISAQPAVALLSPDGEPIAGWLGGFPEDEILDAIRTG</sequence>
<evidence type="ECO:0000313" key="2">
    <source>
        <dbReference type="Proteomes" id="UP000294558"/>
    </source>
</evidence>
<keyword evidence="2" id="KW-1185">Reference proteome</keyword>
<protein>
    <recommendedName>
        <fullName evidence="3">Thioredoxin-like protein</fullName>
    </recommendedName>
</protein>
<dbReference type="EMBL" id="SOAU01000001">
    <property type="protein sequence ID" value="TDT18469.1"/>
    <property type="molecule type" value="Genomic_DNA"/>
</dbReference>
<name>A0A4R7I630_9ACTN</name>
<organism evidence="1 2">
    <name type="scientific">Ilumatobacter fluminis</name>
    <dbReference type="NCBI Taxonomy" id="467091"/>
    <lineage>
        <taxon>Bacteria</taxon>
        <taxon>Bacillati</taxon>
        <taxon>Actinomycetota</taxon>
        <taxon>Acidimicrobiia</taxon>
        <taxon>Acidimicrobiales</taxon>
        <taxon>Ilumatobacteraceae</taxon>
        <taxon>Ilumatobacter</taxon>
    </lineage>
</organism>
<dbReference type="AlphaFoldDB" id="A0A4R7I630"/>
<evidence type="ECO:0008006" key="3">
    <source>
        <dbReference type="Google" id="ProtNLM"/>
    </source>
</evidence>
<accession>A0A4R7I630</accession>
<gene>
    <name evidence="1" type="ORF">BDK89_4090</name>
</gene>
<evidence type="ECO:0000313" key="1">
    <source>
        <dbReference type="EMBL" id="TDT18469.1"/>
    </source>
</evidence>
<dbReference type="InterPro" id="IPR036249">
    <property type="entry name" value="Thioredoxin-like_sf"/>
</dbReference>
<dbReference type="RefSeq" id="WP_133870682.1">
    <property type="nucleotide sequence ID" value="NZ_SOAU01000001.1"/>
</dbReference>
<dbReference type="OrthoDB" id="9790194at2"/>
<proteinExistence type="predicted"/>
<dbReference type="Gene3D" id="3.40.30.10">
    <property type="entry name" value="Glutaredoxin"/>
    <property type="match status" value="1"/>
</dbReference>
<comment type="caution">
    <text evidence="1">The sequence shown here is derived from an EMBL/GenBank/DDBJ whole genome shotgun (WGS) entry which is preliminary data.</text>
</comment>
<dbReference type="SUPFAM" id="SSF52833">
    <property type="entry name" value="Thioredoxin-like"/>
    <property type="match status" value="1"/>
</dbReference>
<reference evidence="1 2" key="1">
    <citation type="submission" date="2019-03" db="EMBL/GenBank/DDBJ databases">
        <title>Sequencing the genomes of 1000 actinobacteria strains.</title>
        <authorList>
            <person name="Klenk H.-P."/>
        </authorList>
    </citation>
    <scope>NUCLEOTIDE SEQUENCE [LARGE SCALE GENOMIC DNA]</scope>
    <source>
        <strain evidence="1 2">DSM 18936</strain>
    </source>
</reference>